<evidence type="ECO:0000313" key="3">
    <source>
        <dbReference type="Proteomes" id="UP000554235"/>
    </source>
</evidence>
<dbReference type="Proteomes" id="UP000554235">
    <property type="component" value="Unassembled WGS sequence"/>
</dbReference>
<feature type="region of interest" description="Disordered" evidence="1">
    <location>
        <begin position="1"/>
        <end position="50"/>
    </location>
</feature>
<reference evidence="2 3" key="1">
    <citation type="submission" date="2020-01" db="EMBL/GenBank/DDBJ databases">
        <title>Identification and distribution of gene clusters putatively required for synthesis of sphingolipid metabolism inhibitors in phylogenetically diverse species of the filamentous fungus Fusarium.</title>
        <authorList>
            <person name="Kim H.-S."/>
            <person name="Busman M."/>
            <person name="Brown D.W."/>
            <person name="Divon H."/>
            <person name="Uhlig S."/>
            <person name="Proctor R.H."/>
        </authorList>
    </citation>
    <scope>NUCLEOTIDE SEQUENCE [LARGE SCALE GENOMIC DNA]</scope>
    <source>
        <strain evidence="2 3">NRRL 20459</strain>
    </source>
</reference>
<protein>
    <submittedName>
        <fullName evidence="2">Uncharacterized protein</fullName>
    </submittedName>
</protein>
<evidence type="ECO:0000256" key="1">
    <source>
        <dbReference type="SAM" id="MobiDB-lite"/>
    </source>
</evidence>
<comment type="caution">
    <text evidence="2">The sequence shown here is derived from an EMBL/GenBank/DDBJ whole genome shotgun (WGS) entry which is preliminary data.</text>
</comment>
<sequence length="121" mass="12832">MWECRSPSAPAKQKRPLILIHGPGDSTDDSSNGGDDDSWTELASSAPKRPLPLPLPLRGLFYSSHAKSFRPMDDNGIAPGAGVLLGFRQGARGNSGALEDNRPRCRRGVITGHGDGTLGLE</sequence>
<organism evidence="2 3">
    <name type="scientific">Fusarium albosuccineum</name>
    <dbReference type="NCBI Taxonomy" id="1237068"/>
    <lineage>
        <taxon>Eukaryota</taxon>
        <taxon>Fungi</taxon>
        <taxon>Dikarya</taxon>
        <taxon>Ascomycota</taxon>
        <taxon>Pezizomycotina</taxon>
        <taxon>Sordariomycetes</taxon>
        <taxon>Hypocreomycetidae</taxon>
        <taxon>Hypocreales</taxon>
        <taxon>Nectriaceae</taxon>
        <taxon>Fusarium</taxon>
        <taxon>Fusarium decemcellulare species complex</taxon>
    </lineage>
</organism>
<name>A0A8H4L8C5_9HYPO</name>
<accession>A0A8H4L8C5</accession>
<dbReference type="EMBL" id="JAADYS010001443">
    <property type="protein sequence ID" value="KAF4462984.1"/>
    <property type="molecule type" value="Genomic_DNA"/>
</dbReference>
<feature type="compositionally biased region" description="Low complexity" evidence="1">
    <location>
        <begin position="22"/>
        <end position="33"/>
    </location>
</feature>
<evidence type="ECO:0000313" key="2">
    <source>
        <dbReference type="EMBL" id="KAF4462984.1"/>
    </source>
</evidence>
<gene>
    <name evidence="2" type="ORF">FALBO_10199</name>
</gene>
<feature type="compositionally biased region" description="Gly residues" evidence="1">
    <location>
        <begin position="111"/>
        <end position="121"/>
    </location>
</feature>
<keyword evidence="3" id="KW-1185">Reference proteome</keyword>
<feature type="region of interest" description="Disordered" evidence="1">
    <location>
        <begin position="93"/>
        <end position="121"/>
    </location>
</feature>
<dbReference type="AlphaFoldDB" id="A0A8H4L8C5"/>
<proteinExistence type="predicted"/>